<name>A0ABY3SGB3_9BACL</name>
<evidence type="ECO:0000313" key="2">
    <source>
        <dbReference type="EMBL" id="UJF31977.1"/>
    </source>
</evidence>
<feature type="chain" id="PRO_5046721386" description="SPOR domain-containing protein" evidence="1">
    <location>
        <begin position="35"/>
        <end position="232"/>
    </location>
</feature>
<accession>A0ABY3SGB3</accession>
<dbReference type="RefSeq" id="WP_235118322.1">
    <property type="nucleotide sequence ID" value="NZ_CP090978.1"/>
</dbReference>
<evidence type="ECO:0000256" key="1">
    <source>
        <dbReference type="SAM" id="SignalP"/>
    </source>
</evidence>
<feature type="signal peptide" evidence="1">
    <location>
        <begin position="1"/>
        <end position="34"/>
    </location>
</feature>
<sequence>MKREKPFHTSKIAALAAAVILAGAVPAVQNRAYAQESMHLDTIRVALFMSSAKFNSQEPVVTMSSAAGLEVGVQEEGAVHTWVTVPGTAVVRASLDQYNVKMLESTDFSAASALNAKLQSMKLDSYILSRSKQGKIVFQLYLGGYPTPQEAESAKLQALKDPVVAAAAQAAAPDLTGPCILQRGSIQRRPLRSRKRPCMLLPVSQRILRCRRMQQASFNTASGWEARQRWNS</sequence>
<dbReference type="Proteomes" id="UP001649230">
    <property type="component" value="Chromosome"/>
</dbReference>
<protein>
    <recommendedName>
        <fullName evidence="4">SPOR domain-containing protein</fullName>
    </recommendedName>
</protein>
<proteinExistence type="predicted"/>
<keyword evidence="1" id="KW-0732">Signal</keyword>
<evidence type="ECO:0008006" key="4">
    <source>
        <dbReference type="Google" id="ProtNLM"/>
    </source>
</evidence>
<evidence type="ECO:0000313" key="3">
    <source>
        <dbReference type="Proteomes" id="UP001649230"/>
    </source>
</evidence>
<organism evidence="2 3">
    <name type="scientific">Paenibacillus hexagrammi</name>
    <dbReference type="NCBI Taxonomy" id="2908839"/>
    <lineage>
        <taxon>Bacteria</taxon>
        <taxon>Bacillati</taxon>
        <taxon>Bacillota</taxon>
        <taxon>Bacilli</taxon>
        <taxon>Bacillales</taxon>
        <taxon>Paenibacillaceae</taxon>
        <taxon>Paenibacillus</taxon>
    </lineage>
</organism>
<gene>
    <name evidence="2" type="ORF">L0M14_19815</name>
</gene>
<reference evidence="2 3" key="1">
    <citation type="journal article" date="2024" name="Int. J. Syst. Evol. Microbiol.">
        <title>Paenibacillus hexagrammi sp. nov., a novel bacterium isolated from the gut content of Hexagrammos agrammus.</title>
        <authorList>
            <person name="Jung H.K."/>
            <person name="Kim D.G."/>
            <person name="Zin H."/>
            <person name="Park J."/>
            <person name="Jung H."/>
            <person name="Kim Y.O."/>
            <person name="Kong H.J."/>
            <person name="Kim J.W."/>
            <person name="Kim Y.S."/>
        </authorList>
    </citation>
    <scope>NUCLEOTIDE SEQUENCE [LARGE SCALE GENOMIC DNA]</scope>
    <source>
        <strain evidence="2 3">YPD9-1</strain>
    </source>
</reference>
<keyword evidence="3" id="KW-1185">Reference proteome</keyword>
<dbReference type="EMBL" id="CP090978">
    <property type="protein sequence ID" value="UJF31977.1"/>
    <property type="molecule type" value="Genomic_DNA"/>
</dbReference>